<name>H9V994_PINTA</name>
<evidence type="ECO:0000313" key="5">
    <source>
        <dbReference type="EMBL" id="AFG46338.1"/>
    </source>
</evidence>
<organism evidence="4">
    <name type="scientific">Pinus taeda</name>
    <name type="common">Loblolly pine</name>
    <dbReference type="NCBI Taxonomy" id="3352"/>
    <lineage>
        <taxon>Eukaryota</taxon>
        <taxon>Viridiplantae</taxon>
        <taxon>Streptophyta</taxon>
        <taxon>Embryophyta</taxon>
        <taxon>Tracheophyta</taxon>
        <taxon>Spermatophyta</taxon>
        <taxon>Pinopsida</taxon>
        <taxon>Pinidae</taxon>
        <taxon>Conifers I</taxon>
        <taxon>Pinales</taxon>
        <taxon>Pinaceae</taxon>
        <taxon>Pinus</taxon>
        <taxon>Pinus subgen. Pinus</taxon>
    </lineage>
</organism>
<dbReference type="EMBL" id="FJ060488">
    <property type="protein sequence ID" value="AFG46337.1"/>
    <property type="molecule type" value="Genomic_DNA"/>
</dbReference>
<keyword evidence="1" id="KW-0732">Signal</keyword>
<evidence type="ECO:0000256" key="1">
    <source>
        <dbReference type="SAM" id="SignalP"/>
    </source>
</evidence>
<dbReference type="PANTHER" id="PTHR35757:SF1">
    <property type="entry name" value="THERMOSOME SUBUNIT GAMMA"/>
    <property type="match status" value="1"/>
</dbReference>
<sequence length="147" mass="16388">SRVLPLPLVAVFLIESVCTLHLDWTSALDLDLTSATKVFLAKLLTSELTDGTTDLVEKSVIIGERNKVAIRELQGAMHDGCKKIAILYGAGHMPDLDRRLKNDFGLVPKKISWRTAWSIKNWKTTNKKQLPSFLNSIAKSSDWQLNG</sequence>
<gene>
    <name evidence="4" type="ORF">0_1679_01</name>
</gene>
<dbReference type="PANTHER" id="PTHR35757">
    <property type="entry name" value="THERMOSOME SUBUNIT GAMMA"/>
    <property type="match status" value="1"/>
</dbReference>
<dbReference type="AlphaFoldDB" id="H9V994"/>
<feature type="non-terminal residue" evidence="4">
    <location>
        <position position="1"/>
    </location>
</feature>
<proteinExistence type="predicted"/>
<accession>H9V994</accession>
<evidence type="ECO:0000313" key="3">
    <source>
        <dbReference type="EMBL" id="AFG46336.1"/>
    </source>
</evidence>
<dbReference type="EMBL" id="FJ060477">
    <property type="protein sequence ID" value="AFG46335.1"/>
    <property type="molecule type" value="Genomic_DNA"/>
</dbReference>
<feature type="chain" id="PRO_5007667357" evidence="1">
    <location>
        <begin position="20"/>
        <end position="147"/>
    </location>
</feature>
<feature type="non-terminal residue" evidence="4">
    <location>
        <position position="147"/>
    </location>
</feature>
<evidence type="ECO:0000313" key="4">
    <source>
        <dbReference type="EMBL" id="AFG46337.1"/>
    </source>
</evidence>
<dbReference type="EMBL" id="FJ060474">
    <property type="protein sequence ID" value="AFG46336.1"/>
    <property type="molecule type" value="Genomic_DNA"/>
</dbReference>
<dbReference type="EMBL" id="FJ060482">
    <property type="protein sequence ID" value="AFG46338.1"/>
    <property type="molecule type" value="Genomic_DNA"/>
</dbReference>
<feature type="signal peptide" evidence="1">
    <location>
        <begin position="1"/>
        <end position="19"/>
    </location>
</feature>
<reference evidence="4" key="1">
    <citation type="submission" date="2008-08" db="EMBL/GenBank/DDBJ databases">
        <title>Nucleotide Diversity and Divergence in the Loblolly Pine Gene Space.</title>
        <authorList>
            <person name="Neale D.B."/>
            <person name="Wegrzyn J.L."/>
            <person name="Lee J.M."/>
            <person name="Eckert A.J."/>
            <person name="Liechty J.D."/>
            <person name="Stevens K.A."/>
            <person name="Langley C.H."/>
        </authorList>
    </citation>
    <scope>NUCLEOTIDE SEQUENCE</scope>
    <source>
        <strain evidence="5">1673</strain>
        <strain evidence="4">1678</strain>
        <strain evidence="2">1681</strain>
        <strain evidence="3">1682</strain>
        <tissue evidence="4">Megagametophyte</tissue>
    </source>
</reference>
<evidence type="ECO:0000313" key="2">
    <source>
        <dbReference type="EMBL" id="AFG46335.1"/>
    </source>
</evidence>
<protein>
    <submittedName>
        <fullName evidence="4">Uncharacterized protein</fullName>
    </submittedName>
</protein>